<evidence type="ECO:0000313" key="4">
    <source>
        <dbReference type="Proteomes" id="UP000813824"/>
    </source>
</evidence>
<dbReference type="Proteomes" id="UP000813824">
    <property type="component" value="Unassembled WGS sequence"/>
</dbReference>
<dbReference type="OrthoDB" id="2749024at2759"/>
<evidence type="ECO:0000259" key="2">
    <source>
        <dbReference type="Pfam" id="PF20149"/>
    </source>
</evidence>
<feature type="compositionally biased region" description="Basic and acidic residues" evidence="1">
    <location>
        <begin position="350"/>
        <end position="360"/>
    </location>
</feature>
<feature type="compositionally biased region" description="Basic and acidic residues" evidence="1">
    <location>
        <begin position="144"/>
        <end position="155"/>
    </location>
</feature>
<protein>
    <recommendedName>
        <fullName evidence="2">DUF6532 domain-containing protein</fullName>
    </recommendedName>
</protein>
<gene>
    <name evidence="3" type="ORF">BXZ70DRAFT_1009898</name>
</gene>
<feature type="domain" description="DUF6532" evidence="2">
    <location>
        <begin position="468"/>
        <end position="683"/>
    </location>
</feature>
<keyword evidence="4" id="KW-1185">Reference proteome</keyword>
<feature type="compositionally biased region" description="Acidic residues" evidence="1">
    <location>
        <begin position="179"/>
        <end position="188"/>
    </location>
</feature>
<feature type="compositionally biased region" description="Polar residues" evidence="1">
    <location>
        <begin position="209"/>
        <end position="221"/>
    </location>
</feature>
<feature type="compositionally biased region" description="Polar residues" evidence="1">
    <location>
        <begin position="127"/>
        <end position="140"/>
    </location>
</feature>
<evidence type="ECO:0000313" key="3">
    <source>
        <dbReference type="EMBL" id="KAH8094956.1"/>
    </source>
</evidence>
<reference evidence="3" key="1">
    <citation type="journal article" date="2021" name="New Phytol.">
        <title>Evolutionary innovations through gain and loss of genes in the ectomycorrhizal Boletales.</title>
        <authorList>
            <person name="Wu G."/>
            <person name="Miyauchi S."/>
            <person name="Morin E."/>
            <person name="Kuo A."/>
            <person name="Drula E."/>
            <person name="Varga T."/>
            <person name="Kohler A."/>
            <person name="Feng B."/>
            <person name="Cao Y."/>
            <person name="Lipzen A."/>
            <person name="Daum C."/>
            <person name="Hundley H."/>
            <person name="Pangilinan J."/>
            <person name="Johnson J."/>
            <person name="Barry K."/>
            <person name="LaButti K."/>
            <person name="Ng V."/>
            <person name="Ahrendt S."/>
            <person name="Min B."/>
            <person name="Choi I.G."/>
            <person name="Park H."/>
            <person name="Plett J.M."/>
            <person name="Magnuson J."/>
            <person name="Spatafora J.W."/>
            <person name="Nagy L.G."/>
            <person name="Henrissat B."/>
            <person name="Grigoriev I.V."/>
            <person name="Yang Z.L."/>
            <person name="Xu J."/>
            <person name="Martin F.M."/>
        </authorList>
    </citation>
    <scope>NUCLEOTIDE SEQUENCE</scope>
    <source>
        <strain evidence="3">KKN 215</strain>
    </source>
</reference>
<feature type="compositionally biased region" description="Acidic residues" evidence="1">
    <location>
        <begin position="156"/>
        <end position="171"/>
    </location>
</feature>
<feature type="compositionally biased region" description="Basic and acidic residues" evidence="1">
    <location>
        <begin position="275"/>
        <end position="291"/>
    </location>
</feature>
<feature type="compositionally biased region" description="Polar residues" evidence="1">
    <location>
        <begin position="382"/>
        <end position="391"/>
    </location>
</feature>
<dbReference type="Pfam" id="PF20149">
    <property type="entry name" value="DUF6532"/>
    <property type="match status" value="1"/>
</dbReference>
<feature type="region of interest" description="Disordered" evidence="1">
    <location>
        <begin position="123"/>
        <end position="426"/>
    </location>
</feature>
<dbReference type="EMBL" id="JAEVFJ010000024">
    <property type="protein sequence ID" value="KAH8094956.1"/>
    <property type="molecule type" value="Genomic_DNA"/>
</dbReference>
<feature type="compositionally biased region" description="Acidic residues" evidence="1">
    <location>
        <begin position="362"/>
        <end position="378"/>
    </location>
</feature>
<feature type="compositionally biased region" description="Acidic residues" evidence="1">
    <location>
        <begin position="334"/>
        <end position="349"/>
    </location>
</feature>
<name>A0A8K0UMA3_9AGAR</name>
<feature type="compositionally biased region" description="Basic and acidic residues" evidence="1">
    <location>
        <begin position="222"/>
        <end position="235"/>
    </location>
</feature>
<accession>A0A8K0UMA3</accession>
<feature type="compositionally biased region" description="Polar residues" evidence="1">
    <location>
        <begin position="413"/>
        <end position="422"/>
    </location>
</feature>
<feature type="compositionally biased region" description="Basic and acidic residues" evidence="1">
    <location>
        <begin position="311"/>
        <end position="323"/>
    </location>
</feature>
<sequence>MADLLCAVMETNRSDLPPRASKVQAMNNAVWRSDQPQSRRVTGGGTTRPRAQSAATDIPPPKKAKVGKQKVPMSQPVPQGSAEGLGAAFKKAPKRTQVTQPPRLIFDRNALEVDDRVSLANSRKVAVQSQEPLSKKNQATAIKIPREKLARKNIEPNEESETADELDGDYELSEKSGQDEDEVEDDGDLTGLNNDQLRESLFSERPQVLGSNRFASHSSQSRPHELKTRQPDYADHVQQQPTPQSQYRRHHMSQRYDDSPPPRNTGRMKTSSKGKNREDASLNDPEAEHYADYPQSSPLPERISYAQNYQDDNKENEGNRYGDEEQNCQQDNAFNDEDGEDHEQEDEDNDLYRRLGKSEVGDNGEDEYEDEDEDDGDQMEGTSSMKANSASVRRKGKSTGRRAQNMIAERPQWTVQQTTEQPTPLVDDPIAPLPWLAITDLNYAGRGTVVGIKSQTPPIQDVGHEITKHIIRDAFFDEMYPRSDMVFRRYRSFLETSLNNLGTGRDSLYTIILDRSQQDTVYAKGLISMGVTRLRNLRSELKSECASHIEEEYGVNSQTKKRLEAWMNDCAYIFAGDAEGILDGKKPFLRDIFGTVLQSFFFNGEDSIAARNLDLFPKGRVAGTRLLPKSMLAMIATCVYVALSELALPKGVVTKKRGKSKAANFKSSYWVAHYRHVLRTINAIEKRNVRAFDHMMAKLFQCAFDGVDLVGEAPSQFLDVDEMSE</sequence>
<dbReference type="AlphaFoldDB" id="A0A8K0UMA3"/>
<proteinExistence type="predicted"/>
<feature type="region of interest" description="Disordered" evidence="1">
    <location>
        <begin position="11"/>
        <end position="103"/>
    </location>
</feature>
<comment type="caution">
    <text evidence="3">The sequence shown here is derived from an EMBL/GenBank/DDBJ whole genome shotgun (WGS) entry which is preliminary data.</text>
</comment>
<evidence type="ECO:0000256" key="1">
    <source>
        <dbReference type="SAM" id="MobiDB-lite"/>
    </source>
</evidence>
<organism evidence="3 4">
    <name type="scientific">Cristinia sonorae</name>
    <dbReference type="NCBI Taxonomy" id="1940300"/>
    <lineage>
        <taxon>Eukaryota</taxon>
        <taxon>Fungi</taxon>
        <taxon>Dikarya</taxon>
        <taxon>Basidiomycota</taxon>
        <taxon>Agaricomycotina</taxon>
        <taxon>Agaricomycetes</taxon>
        <taxon>Agaricomycetidae</taxon>
        <taxon>Agaricales</taxon>
        <taxon>Pleurotineae</taxon>
        <taxon>Stephanosporaceae</taxon>
        <taxon>Cristinia</taxon>
    </lineage>
</organism>
<feature type="compositionally biased region" description="Polar residues" evidence="1">
    <location>
        <begin position="237"/>
        <end position="246"/>
    </location>
</feature>
<dbReference type="InterPro" id="IPR045341">
    <property type="entry name" value="DUF6532"/>
</dbReference>